<proteinExistence type="inferred from homology"/>
<keyword evidence="5" id="KW-0539">Nucleus</keyword>
<dbReference type="InterPro" id="IPR016177">
    <property type="entry name" value="DNA-bd_dom_sf"/>
</dbReference>
<reference evidence="8 9" key="1">
    <citation type="journal article" date="2023" name="Plants (Basel)">
        <title>Bridging the Gap: Combining Genomics and Transcriptomics Approaches to Understand Stylosanthes scabra, an Orphan Legume from the Brazilian Caatinga.</title>
        <authorList>
            <person name="Ferreira-Neto J.R.C."/>
            <person name="da Silva M.D."/>
            <person name="Binneck E."/>
            <person name="de Melo N.F."/>
            <person name="da Silva R.H."/>
            <person name="de Melo A.L.T.M."/>
            <person name="Pandolfi V."/>
            <person name="Bustamante F.O."/>
            <person name="Brasileiro-Vidal A.C."/>
            <person name="Benko-Iseppon A.M."/>
        </authorList>
    </citation>
    <scope>NUCLEOTIDE SEQUENCE [LARGE SCALE GENOMIC DNA]</scope>
    <source>
        <tissue evidence="8">Leaves</tissue>
    </source>
</reference>
<dbReference type="PANTHER" id="PTHR31190:SF142">
    <property type="entry name" value="ETHYLENE-RESPONSIVE TRANSCRIPTION FACTOR RAP2-3"/>
    <property type="match status" value="1"/>
</dbReference>
<dbReference type="Gene3D" id="3.30.730.10">
    <property type="entry name" value="AP2/ERF domain"/>
    <property type="match status" value="1"/>
</dbReference>
<sequence>MCGGAIISDFIGVKRGRKLVSQAFWAELDPFSDFLSFDAAIPNQKDHLPPPSLSQIPDNNNKVIACDKVLGKEKTVVDGAQDNSKGHASKKVPNQRQRVRKNVYRGIRQRPWGKWAAEIRDPHKGVRVWLGTFNTAEEAATAYDDAAKRIRGNKAKLNFPDEGNAVVAPPAAKKQCLSNEMLCQAETDPSLVLTPISAMQTGSDDGSIEGSGSESNLTQQISDLEWFLSLENEQPSQIMGGDAIWNNINNNGNINDNNSMDLWMLDDVVMPNRYMV</sequence>
<dbReference type="Pfam" id="PF00847">
    <property type="entry name" value="AP2"/>
    <property type="match status" value="1"/>
</dbReference>
<organism evidence="8 9">
    <name type="scientific">Stylosanthes scabra</name>
    <dbReference type="NCBI Taxonomy" id="79078"/>
    <lineage>
        <taxon>Eukaryota</taxon>
        <taxon>Viridiplantae</taxon>
        <taxon>Streptophyta</taxon>
        <taxon>Embryophyta</taxon>
        <taxon>Tracheophyta</taxon>
        <taxon>Spermatophyta</taxon>
        <taxon>Magnoliopsida</taxon>
        <taxon>eudicotyledons</taxon>
        <taxon>Gunneridae</taxon>
        <taxon>Pentapetalae</taxon>
        <taxon>rosids</taxon>
        <taxon>fabids</taxon>
        <taxon>Fabales</taxon>
        <taxon>Fabaceae</taxon>
        <taxon>Papilionoideae</taxon>
        <taxon>50 kb inversion clade</taxon>
        <taxon>dalbergioids sensu lato</taxon>
        <taxon>Dalbergieae</taxon>
        <taxon>Pterocarpus clade</taxon>
        <taxon>Stylosanthes</taxon>
    </lineage>
</organism>
<keyword evidence="9" id="KW-1185">Reference proteome</keyword>
<accession>A0ABU6VPN3</accession>
<dbReference type="PROSITE" id="PS51032">
    <property type="entry name" value="AP2_ERF"/>
    <property type="match status" value="1"/>
</dbReference>
<evidence type="ECO:0000256" key="4">
    <source>
        <dbReference type="ARBA" id="ARBA00023163"/>
    </source>
</evidence>
<comment type="caution">
    <text evidence="8">The sequence shown here is derived from an EMBL/GenBank/DDBJ whole genome shotgun (WGS) entry which is preliminary data.</text>
</comment>
<keyword evidence="4" id="KW-0804">Transcription</keyword>
<protein>
    <recommendedName>
        <fullName evidence="7">AP2/ERF domain-containing protein</fullName>
    </recommendedName>
</protein>
<dbReference type="EMBL" id="JASCZI010152172">
    <property type="protein sequence ID" value="MED6175575.1"/>
    <property type="molecule type" value="Genomic_DNA"/>
</dbReference>
<evidence type="ECO:0000256" key="1">
    <source>
        <dbReference type="ARBA" id="ARBA00004123"/>
    </source>
</evidence>
<evidence type="ECO:0000256" key="5">
    <source>
        <dbReference type="ARBA" id="ARBA00023242"/>
    </source>
</evidence>
<dbReference type="SUPFAM" id="SSF54171">
    <property type="entry name" value="DNA-binding domain"/>
    <property type="match status" value="1"/>
</dbReference>
<dbReference type="Proteomes" id="UP001341840">
    <property type="component" value="Unassembled WGS sequence"/>
</dbReference>
<name>A0ABU6VPN3_9FABA</name>
<feature type="domain" description="AP2/ERF" evidence="7">
    <location>
        <begin position="103"/>
        <end position="160"/>
    </location>
</feature>
<gene>
    <name evidence="8" type="ORF">PIB30_079686</name>
</gene>
<evidence type="ECO:0000256" key="6">
    <source>
        <dbReference type="ARBA" id="ARBA00024343"/>
    </source>
</evidence>
<keyword evidence="2" id="KW-0805">Transcription regulation</keyword>
<comment type="subcellular location">
    <subcellularLocation>
        <location evidence="1">Nucleus</location>
    </subcellularLocation>
</comment>
<evidence type="ECO:0000256" key="3">
    <source>
        <dbReference type="ARBA" id="ARBA00023125"/>
    </source>
</evidence>
<dbReference type="PRINTS" id="PR00367">
    <property type="entry name" value="ETHRSPELEMNT"/>
</dbReference>
<evidence type="ECO:0000313" key="9">
    <source>
        <dbReference type="Proteomes" id="UP001341840"/>
    </source>
</evidence>
<evidence type="ECO:0000313" key="8">
    <source>
        <dbReference type="EMBL" id="MED6175575.1"/>
    </source>
</evidence>
<dbReference type="SMART" id="SM00380">
    <property type="entry name" value="AP2"/>
    <property type="match status" value="1"/>
</dbReference>
<dbReference type="PANTHER" id="PTHR31190">
    <property type="entry name" value="DNA-BINDING DOMAIN"/>
    <property type="match status" value="1"/>
</dbReference>
<dbReference type="InterPro" id="IPR044808">
    <property type="entry name" value="ERF_plant"/>
</dbReference>
<evidence type="ECO:0000256" key="2">
    <source>
        <dbReference type="ARBA" id="ARBA00023015"/>
    </source>
</evidence>
<keyword evidence="3" id="KW-0238">DNA-binding</keyword>
<dbReference type="InterPro" id="IPR001471">
    <property type="entry name" value="AP2/ERF_dom"/>
</dbReference>
<dbReference type="CDD" id="cd00018">
    <property type="entry name" value="AP2"/>
    <property type="match status" value="1"/>
</dbReference>
<dbReference type="InterPro" id="IPR036955">
    <property type="entry name" value="AP2/ERF_dom_sf"/>
</dbReference>
<comment type="similarity">
    <text evidence="6">Belongs to the AP2/ERF transcription factor family. ERF subfamily.</text>
</comment>
<evidence type="ECO:0000259" key="7">
    <source>
        <dbReference type="PROSITE" id="PS51032"/>
    </source>
</evidence>